<dbReference type="Proteomes" id="UP000243207">
    <property type="component" value="Chromosome I"/>
</dbReference>
<accession>A0A1H1VPU9</accession>
<dbReference type="RefSeq" id="WP_172829831.1">
    <property type="nucleotide sequence ID" value="NZ_LT629736.1"/>
</dbReference>
<dbReference type="GO" id="GO:0009279">
    <property type="term" value="C:cell outer membrane"/>
    <property type="evidence" value="ECO:0007669"/>
    <property type="project" value="TreeGrafter"/>
</dbReference>
<evidence type="ECO:0000256" key="1">
    <source>
        <dbReference type="ARBA" id="ARBA00022448"/>
    </source>
</evidence>
<dbReference type="EMBL" id="LT629736">
    <property type="protein sequence ID" value="SDS86089.1"/>
    <property type="molecule type" value="Genomic_DNA"/>
</dbReference>
<dbReference type="STRING" id="487184.SAMN05216421_2347"/>
<dbReference type="PANTHER" id="PTHR36504">
    <property type="entry name" value="LIPOPOLYSACCHARIDE EXPORT SYSTEM PROTEIN LPTA"/>
    <property type="match status" value="1"/>
</dbReference>
<evidence type="ECO:0000256" key="4">
    <source>
        <dbReference type="HAMAP-Rule" id="MF_01914"/>
    </source>
</evidence>
<dbReference type="InterPro" id="IPR052037">
    <property type="entry name" value="LPS_export_LptA"/>
</dbReference>
<dbReference type="GO" id="GO:0015920">
    <property type="term" value="P:lipopolysaccharide transport"/>
    <property type="evidence" value="ECO:0007669"/>
    <property type="project" value="UniProtKB-UniRule"/>
</dbReference>
<evidence type="ECO:0000256" key="2">
    <source>
        <dbReference type="ARBA" id="ARBA00022729"/>
    </source>
</evidence>
<sequence precursor="true">MRCVKAILAAAMLGASLPAMALPEDSEQPIRIQADTARLDERRNVAVYTGDVIITQGSMRLTGQEVTLTTDADGAVTKVVSKGSPATFVQTPQPGQTPVNGRGRTIEYHATDETVVMIDNAHLEQDGNTFQGDYVSYDVARQVVDAGRTAGAQGTGQQRIEMVIQPRRRNEPATNE</sequence>
<keyword evidence="3 4" id="KW-0574">Periplasm</keyword>
<comment type="similarity">
    <text evidence="4">Belongs to the LptA family.</text>
</comment>
<protein>
    <recommendedName>
        <fullName evidence="4">Lipopolysaccharide export system protein LptA</fullName>
    </recommendedName>
</protein>
<organism evidence="6 7">
    <name type="scientific">Halopseudomonas xinjiangensis</name>
    <dbReference type="NCBI Taxonomy" id="487184"/>
    <lineage>
        <taxon>Bacteria</taxon>
        <taxon>Pseudomonadati</taxon>
        <taxon>Pseudomonadota</taxon>
        <taxon>Gammaproteobacteria</taxon>
        <taxon>Pseudomonadales</taxon>
        <taxon>Pseudomonadaceae</taxon>
        <taxon>Halopseudomonas</taxon>
    </lineage>
</organism>
<dbReference type="Pfam" id="PF03968">
    <property type="entry name" value="LptD_N"/>
    <property type="match status" value="1"/>
</dbReference>
<dbReference type="PANTHER" id="PTHR36504:SF1">
    <property type="entry name" value="LIPOPOLYSACCHARIDE EXPORT SYSTEM PROTEIN LPTA"/>
    <property type="match status" value="1"/>
</dbReference>
<comment type="subcellular location">
    <subcellularLocation>
        <location evidence="4">Periplasm</location>
    </subcellularLocation>
</comment>
<comment type="subunit">
    <text evidence="4">Component of the lipopolysaccharide transport and assembly complex.</text>
</comment>
<keyword evidence="7" id="KW-1185">Reference proteome</keyword>
<keyword evidence="1 4" id="KW-0813">Transport</keyword>
<dbReference type="HAMAP" id="MF_01914">
    <property type="entry name" value="LPS_assembly_LptA"/>
    <property type="match status" value="1"/>
</dbReference>
<evidence type="ECO:0000313" key="7">
    <source>
        <dbReference type="Proteomes" id="UP000243207"/>
    </source>
</evidence>
<dbReference type="GO" id="GO:0043165">
    <property type="term" value="P:Gram-negative-bacterium-type cell outer membrane assembly"/>
    <property type="evidence" value="ECO:0007669"/>
    <property type="project" value="UniProtKB-UniRule"/>
</dbReference>
<proteinExistence type="inferred from homology"/>
<evidence type="ECO:0000256" key="3">
    <source>
        <dbReference type="ARBA" id="ARBA00022764"/>
    </source>
</evidence>
<name>A0A1H1VPU9_9GAMM</name>
<dbReference type="InterPro" id="IPR005653">
    <property type="entry name" value="OstA-like_N"/>
</dbReference>
<evidence type="ECO:0000313" key="6">
    <source>
        <dbReference type="EMBL" id="SDS86089.1"/>
    </source>
</evidence>
<dbReference type="NCBIfam" id="TIGR03002">
    <property type="entry name" value="outer_YhbN_LptA"/>
    <property type="match status" value="1"/>
</dbReference>
<gene>
    <name evidence="4" type="primary">lptA</name>
    <name evidence="6" type="ORF">SAMN05216421_2347</name>
</gene>
<comment type="function">
    <text evidence="4">Involved in the assembly of lipopolysaccharide (LPS). Required for the translocation of LPS from the inner membrane to the outer membrane. May form a bridge between the inner membrane and the outer membrane, via interactions with LptC and LptD, thereby facilitating LPS transfer across the periplasm.</text>
</comment>
<dbReference type="GO" id="GO:0017089">
    <property type="term" value="F:glycolipid transfer activity"/>
    <property type="evidence" value="ECO:0007669"/>
    <property type="project" value="TreeGrafter"/>
</dbReference>
<dbReference type="AlphaFoldDB" id="A0A1H1VPU9"/>
<feature type="domain" description="Organic solvent tolerance-like N-terminal" evidence="5">
    <location>
        <begin position="32"/>
        <end position="142"/>
    </location>
</feature>
<dbReference type="GO" id="GO:0030288">
    <property type="term" value="C:outer membrane-bounded periplasmic space"/>
    <property type="evidence" value="ECO:0007669"/>
    <property type="project" value="TreeGrafter"/>
</dbReference>
<dbReference type="InterPro" id="IPR014340">
    <property type="entry name" value="LptA"/>
</dbReference>
<reference evidence="7" key="1">
    <citation type="submission" date="2016-10" db="EMBL/GenBank/DDBJ databases">
        <authorList>
            <person name="Varghese N."/>
            <person name="Submissions S."/>
        </authorList>
    </citation>
    <scope>NUCLEOTIDE SEQUENCE [LARGE SCALE GENOMIC DNA]</scope>
    <source>
        <strain evidence="7">NRRL B-51270</strain>
    </source>
</reference>
<dbReference type="Gene3D" id="2.60.450.10">
    <property type="entry name" value="Lipopolysaccharide (LPS) transport protein A like domain"/>
    <property type="match status" value="1"/>
</dbReference>
<keyword evidence="2 4" id="KW-0732">Signal</keyword>
<feature type="signal peptide" evidence="4">
    <location>
        <begin position="1"/>
        <end position="21"/>
    </location>
</feature>
<feature type="chain" id="PRO_5009356242" description="Lipopolysaccharide export system protein LptA" evidence="4">
    <location>
        <begin position="22"/>
        <end position="176"/>
    </location>
</feature>
<dbReference type="GO" id="GO:0001530">
    <property type="term" value="F:lipopolysaccharide binding"/>
    <property type="evidence" value="ECO:0007669"/>
    <property type="project" value="InterPro"/>
</dbReference>
<evidence type="ECO:0000259" key="5">
    <source>
        <dbReference type="Pfam" id="PF03968"/>
    </source>
</evidence>